<feature type="region of interest" description="Disordered" evidence="1">
    <location>
        <begin position="17"/>
        <end position="55"/>
    </location>
</feature>
<evidence type="ECO:0000313" key="2">
    <source>
        <dbReference type="EMBL" id="CAD7703707.1"/>
    </source>
</evidence>
<proteinExistence type="predicted"/>
<evidence type="ECO:0000313" key="3">
    <source>
        <dbReference type="Proteomes" id="UP000708148"/>
    </source>
</evidence>
<dbReference type="Proteomes" id="UP000708148">
    <property type="component" value="Unassembled WGS sequence"/>
</dbReference>
<name>A0A8S1JCK7_9CHLO</name>
<protein>
    <submittedName>
        <fullName evidence="2">Uncharacterized protein</fullName>
    </submittedName>
</protein>
<organism evidence="2 3">
    <name type="scientific">Ostreobium quekettii</name>
    <dbReference type="NCBI Taxonomy" id="121088"/>
    <lineage>
        <taxon>Eukaryota</taxon>
        <taxon>Viridiplantae</taxon>
        <taxon>Chlorophyta</taxon>
        <taxon>core chlorophytes</taxon>
        <taxon>Ulvophyceae</taxon>
        <taxon>TCBD clade</taxon>
        <taxon>Bryopsidales</taxon>
        <taxon>Ostreobineae</taxon>
        <taxon>Ostreobiaceae</taxon>
        <taxon>Ostreobium</taxon>
    </lineage>
</organism>
<evidence type="ECO:0000256" key="1">
    <source>
        <dbReference type="SAM" id="MobiDB-lite"/>
    </source>
</evidence>
<dbReference type="AlphaFoldDB" id="A0A8S1JCK7"/>
<keyword evidence="3" id="KW-1185">Reference proteome</keyword>
<accession>A0A8S1JCK7</accession>
<reference evidence="2" key="1">
    <citation type="submission" date="2020-12" db="EMBL/GenBank/DDBJ databases">
        <authorList>
            <person name="Iha C."/>
        </authorList>
    </citation>
    <scope>NUCLEOTIDE SEQUENCE</scope>
</reference>
<comment type="caution">
    <text evidence="2">The sequence shown here is derived from an EMBL/GenBank/DDBJ whole genome shotgun (WGS) entry which is preliminary data.</text>
</comment>
<sequence>MATLPKTSRVLIRCYYPPPPPPDLRESPWLPQEAQADLPRPSCPWSQPLSRSRGRRWTVSAHGPHDVSLPGQRRGAQFTGQLMPPDAVVHEISPLLDAGLD</sequence>
<dbReference type="EMBL" id="CAJHUC010002368">
    <property type="protein sequence ID" value="CAD7703707.1"/>
    <property type="molecule type" value="Genomic_DNA"/>
</dbReference>
<feature type="region of interest" description="Disordered" evidence="1">
    <location>
        <begin position="60"/>
        <end position="79"/>
    </location>
</feature>
<feature type="non-terminal residue" evidence="2">
    <location>
        <position position="101"/>
    </location>
</feature>
<gene>
    <name evidence="2" type="ORF">OSTQU699_LOCUS9064</name>
</gene>